<evidence type="ECO:0000313" key="2">
    <source>
        <dbReference type="Proteomes" id="UP000789941"/>
    </source>
</evidence>
<dbReference type="EMBL" id="CABMJJ010000011">
    <property type="protein sequence ID" value="VVC04790.1"/>
    <property type="molecule type" value="Genomic_DNA"/>
</dbReference>
<evidence type="ECO:0000313" key="1">
    <source>
        <dbReference type="EMBL" id="VVC04790.1"/>
    </source>
</evidence>
<gene>
    <name evidence="1" type="ORF">LFW2832_01114</name>
</gene>
<protein>
    <submittedName>
        <fullName evidence="1">Uncharacterized protein</fullName>
    </submittedName>
</protein>
<dbReference type="Proteomes" id="UP000789941">
    <property type="component" value="Unassembled WGS sequence"/>
</dbReference>
<sequence>MVPNDRRTVQRVLRAHESAVKGFTDDFRAAVLSDQLSATREMRTATATRMWVFAPVRIAMSEEIGALALSFNTDQVPKDFPLRIARLSLAMYFLDVVEAMQARTAQTNTPAMSALFQSASQAIQRILDPTYFTKSNEQIIRDYLDAEPIILACATACSVKLKTLEQAVREYKMIVAEEIDAILPRS</sequence>
<dbReference type="AlphaFoldDB" id="A0A5E4LS84"/>
<name>A0A5E4LS84_9ARCH</name>
<proteinExistence type="predicted"/>
<accession>A0A5E4LS84</accession>
<comment type="caution">
    <text evidence="1">The sequence shown here is derived from an EMBL/GenBank/DDBJ whole genome shotgun (WGS) entry which is preliminary data.</text>
</comment>
<organism evidence="1 2">
    <name type="scientific">Candidatus Bilamarchaeum dharawalense</name>
    <dbReference type="NCBI Taxonomy" id="2885759"/>
    <lineage>
        <taxon>Archaea</taxon>
        <taxon>Candidatus Micrarchaeota</taxon>
        <taxon>Candidatus Micrarchaeia</taxon>
        <taxon>Candidatus Anstonellales</taxon>
        <taxon>Candidatus Bilamarchaeaceae</taxon>
        <taxon>Candidatus Bilamarchaeum</taxon>
    </lineage>
</organism>
<reference evidence="1 2" key="1">
    <citation type="submission" date="2019-08" db="EMBL/GenBank/DDBJ databases">
        <authorList>
            <person name="Vazquez-Campos X."/>
        </authorList>
    </citation>
    <scope>NUCLEOTIDE SEQUENCE [LARGE SCALE GENOMIC DNA]</scope>
    <source>
        <strain evidence="1">LFW-283_2</strain>
    </source>
</reference>